<evidence type="ECO:0000256" key="1">
    <source>
        <dbReference type="SAM" id="SignalP"/>
    </source>
</evidence>
<feature type="signal peptide" evidence="1">
    <location>
        <begin position="1"/>
        <end position="17"/>
    </location>
</feature>
<organism evidence="2 3">
    <name type="scientific">Penicillium egyptiacum</name>
    <dbReference type="NCBI Taxonomy" id="1303716"/>
    <lineage>
        <taxon>Eukaryota</taxon>
        <taxon>Fungi</taxon>
        <taxon>Dikarya</taxon>
        <taxon>Ascomycota</taxon>
        <taxon>Pezizomycotina</taxon>
        <taxon>Eurotiomycetes</taxon>
        <taxon>Eurotiomycetidae</taxon>
        <taxon>Eurotiales</taxon>
        <taxon>Aspergillaceae</taxon>
        <taxon>Penicillium</taxon>
    </lineage>
</organism>
<gene>
    <name evidence="2" type="ORF">PEGY_LOCUS10827</name>
</gene>
<feature type="chain" id="PRO_5040721903" evidence="1">
    <location>
        <begin position="18"/>
        <end position="364"/>
    </location>
</feature>
<keyword evidence="3" id="KW-1185">Reference proteome</keyword>
<name>A0A9W4KJL1_9EURO</name>
<proteinExistence type="predicted"/>
<protein>
    <submittedName>
        <fullName evidence="2">Uncharacterized protein</fullName>
    </submittedName>
</protein>
<sequence length="364" mass="35715">MKSFAFSAAILASTAMAMPANLANLANIPSGTTGALPSGVPSCLPSGVIPSGIPLPVVSLIPTCPGAAASSSLSALPIPTGAASGLTEGAGPGQLLSTLKGAAPGQLLSTLKGAAPGQALSTLKGAAPGQLLSILNQAGTSDFKMMAESELQSLMSKLPVSALEKPVGQVIQTAESVDQLDTSSGSGLTKVTAILDNGNAVLIELTKEVVDLLSSLGLGQVGNLLGSIVGGLESVTGNVKRVDSLQNVLSVTDVNGLAGGENLLFQIEPTVLGLLGGLDLSTVQGPIGNVVAIAPTVSELKSKIPNIPGADFIAVNAEDKASVLLIKVEGLVQGLLSTLGLGSVGTAVGSIVSSVSSAKGALPL</sequence>
<dbReference type="OrthoDB" id="4367311at2759"/>
<dbReference type="Proteomes" id="UP001154252">
    <property type="component" value="Unassembled WGS sequence"/>
</dbReference>
<comment type="caution">
    <text evidence="2">The sequence shown here is derived from an EMBL/GenBank/DDBJ whole genome shotgun (WGS) entry which is preliminary data.</text>
</comment>
<keyword evidence="1" id="KW-0732">Signal</keyword>
<evidence type="ECO:0000313" key="2">
    <source>
        <dbReference type="EMBL" id="CAG8910026.1"/>
    </source>
</evidence>
<dbReference type="EMBL" id="CAJVRC010000905">
    <property type="protein sequence ID" value="CAG8910026.1"/>
    <property type="molecule type" value="Genomic_DNA"/>
</dbReference>
<reference evidence="2" key="1">
    <citation type="submission" date="2021-07" db="EMBL/GenBank/DDBJ databases">
        <authorList>
            <person name="Branca A.L. A."/>
        </authorList>
    </citation>
    <scope>NUCLEOTIDE SEQUENCE</scope>
</reference>
<evidence type="ECO:0000313" key="3">
    <source>
        <dbReference type="Proteomes" id="UP001154252"/>
    </source>
</evidence>
<dbReference type="AlphaFoldDB" id="A0A9W4KJL1"/>
<accession>A0A9W4KJL1</accession>